<dbReference type="AlphaFoldDB" id="A0A5Q2MZY2"/>
<dbReference type="InterPro" id="IPR007692">
    <property type="entry name" value="DNA_helicase_DnaB"/>
</dbReference>
<evidence type="ECO:0000256" key="9">
    <source>
        <dbReference type="ARBA" id="ARBA00023235"/>
    </source>
</evidence>
<dbReference type="NCBIfam" id="NF004384">
    <property type="entry name" value="PRK05748.1"/>
    <property type="match status" value="1"/>
</dbReference>
<keyword evidence="5 12" id="KW-0378">Hydrolase</keyword>
<dbReference type="SUPFAM" id="SSF52540">
    <property type="entry name" value="P-loop containing nucleoside triphosphate hydrolases"/>
    <property type="match status" value="1"/>
</dbReference>
<dbReference type="FunFam" id="3.40.50.300:FF:000076">
    <property type="entry name" value="Replicative DNA helicase"/>
    <property type="match status" value="1"/>
</dbReference>
<dbReference type="OrthoDB" id="9773982at2"/>
<dbReference type="InterPro" id="IPR007694">
    <property type="entry name" value="DNA_helicase_DnaB-like_C"/>
</dbReference>
<evidence type="ECO:0000256" key="12">
    <source>
        <dbReference type="RuleBase" id="RU362085"/>
    </source>
</evidence>
<dbReference type="Gene3D" id="3.40.50.300">
    <property type="entry name" value="P-loop containing nucleotide triphosphate hydrolases"/>
    <property type="match status" value="1"/>
</dbReference>
<dbReference type="FunFam" id="1.10.860.10:FF:000001">
    <property type="entry name" value="Replicative DNA helicase"/>
    <property type="match status" value="1"/>
</dbReference>
<dbReference type="GO" id="GO:0005524">
    <property type="term" value="F:ATP binding"/>
    <property type="evidence" value="ECO:0007669"/>
    <property type="project" value="UniProtKB-UniRule"/>
</dbReference>
<evidence type="ECO:0000256" key="4">
    <source>
        <dbReference type="ARBA" id="ARBA00022741"/>
    </source>
</evidence>
<dbReference type="Pfam" id="PF00772">
    <property type="entry name" value="DnaB"/>
    <property type="match status" value="1"/>
</dbReference>
<organism evidence="14 15">
    <name type="scientific">Heliorestis convoluta</name>
    <dbReference type="NCBI Taxonomy" id="356322"/>
    <lineage>
        <taxon>Bacteria</taxon>
        <taxon>Bacillati</taxon>
        <taxon>Bacillota</taxon>
        <taxon>Clostridia</taxon>
        <taxon>Eubacteriales</taxon>
        <taxon>Heliobacteriaceae</taxon>
        <taxon>Heliorestis</taxon>
    </lineage>
</organism>
<evidence type="ECO:0000256" key="11">
    <source>
        <dbReference type="NCBIfam" id="TIGR00665"/>
    </source>
</evidence>
<dbReference type="GO" id="GO:0042802">
    <property type="term" value="F:identical protein binding"/>
    <property type="evidence" value="ECO:0007669"/>
    <property type="project" value="UniProtKB-ARBA"/>
</dbReference>
<comment type="similarity">
    <text evidence="1 12">Belongs to the helicase family. DnaB subfamily.</text>
</comment>
<keyword evidence="4 12" id="KW-0547">Nucleotide-binding</keyword>
<dbReference type="PANTHER" id="PTHR30153:SF2">
    <property type="entry name" value="REPLICATIVE DNA HELICASE"/>
    <property type="match status" value="1"/>
</dbReference>
<dbReference type="Pfam" id="PF03796">
    <property type="entry name" value="DnaB_C"/>
    <property type="match status" value="1"/>
</dbReference>
<dbReference type="CDD" id="cd00984">
    <property type="entry name" value="DnaB_C"/>
    <property type="match status" value="1"/>
</dbReference>
<dbReference type="SUPFAM" id="SSF48024">
    <property type="entry name" value="N-terminal domain of DnaB helicase"/>
    <property type="match status" value="1"/>
</dbReference>
<evidence type="ECO:0000259" key="13">
    <source>
        <dbReference type="PROSITE" id="PS51199"/>
    </source>
</evidence>
<keyword evidence="15" id="KW-1185">Reference proteome</keyword>
<keyword evidence="6 12" id="KW-0347">Helicase</keyword>
<dbReference type="GO" id="GO:0043139">
    <property type="term" value="F:5'-3' DNA helicase activity"/>
    <property type="evidence" value="ECO:0007669"/>
    <property type="project" value="UniProtKB-EC"/>
</dbReference>
<comment type="catalytic activity">
    <reaction evidence="10 12">
        <text>ATP + H2O = ADP + phosphate + H(+)</text>
        <dbReference type="Rhea" id="RHEA:13065"/>
        <dbReference type="ChEBI" id="CHEBI:15377"/>
        <dbReference type="ChEBI" id="CHEBI:15378"/>
        <dbReference type="ChEBI" id="CHEBI:30616"/>
        <dbReference type="ChEBI" id="CHEBI:43474"/>
        <dbReference type="ChEBI" id="CHEBI:456216"/>
        <dbReference type="EC" id="5.6.2.3"/>
    </reaction>
</comment>
<dbReference type="EMBL" id="CP045875">
    <property type="protein sequence ID" value="QGG47059.1"/>
    <property type="molecule type" value="Genomic_DNA"/>
</dbReference>
<accession>A0A5Q2MZY2</accession>
<dbReference type="RefSeq" id="WP_153724514.1">
    <property type="nucleotide sequence ID" value="NZ_CP045875.1"/>
</dbReference>
<keyword evidence="8 12" id="KW-0238">DNA-binding</keyword>
<gene>
    <name evidence="14" type="ORF">FTV88_0903</name>
</gene>
<evidence type="ECO:0000256" key="3">
    <source>
        <dbReference type="ARBA" id="ARBA00022705"/>
    </source>
</evidence>
<evidence type="ECO:0000313" key="15">
    <source>
        <dbReference type="Proteomes" id="UP000366051"/>
    </source>
</evidence>
<proteinExistence type="inferred from homology"/>
<dbReference type="InterPro" id="IPR016136">
    <property type="entry name" value="DNA_helicase_N/primase_C"/>
</dbReference>
<keyword evidence="9" id="KW-0413">Isomerase</keyword>
<dbReference type="GO" id="GO:0005829">
    <property type="term" value="C:cytosol"/>
    <property type="evidence" value="ECO:0007669"/>
    <property type="project" value="TreeGrafter"/>
</dbReference>
<dbReference type="InterPro" id="IPR007693">
    <property type="entry name" value="DNA_helicase_DnaB-like_N"/>
</dbReference>
<evidence type="ECO:0000256" key="1">
    <source>
        <dbReference type="ARBA" id="ARBA00008428"/>
    </source>
</evidence>
<evidence type="ECO:0000256" key="10">
    <source>
        <dbReference type="ARBA" id="ARBA00048954"/>
    </source>
</evidence>
<dbReference type="GO" id="GO:0016887">
    <property type="term" value="F:ATP hydrolysis activity"/>
    <property type="evidence" value="ECO:0007669"/>
    <property type="project" value="RHEA"/>
</dbReference>
<dbReference type="Proteomes" id="UP000366051">
    <property type="component" value="Chromosome"/>
</dbReference>
<dbReference type="PANTHER" id="PTHR30153">
    <property type="entry name" value="REPLICATIVE DNA HELICASE DNAB"/>
    <property type="match status" value="1"/>
</dbReference>
<dbReference type="InterPro" id="IPR036185">
    <property type="entry name" value="DNA_heli_DnaB-like_N_sf"/>
</dbReference>
<feature type="domain" description="SF4 helicase" evidence="13">
    <location>
        <begin position="178"/>
        <end position="444"/>
    </location>
</feature>
<name>A0A5Q2MZY2_9FIRM</name>
<evidence type="ECO:0000256" key="2">
    <source>
        <dbReference type="ARBA" id="ARBA00022515"/>
    </source>
</evidence>
<dbReference type="InterPro" id="IPR027417">
    <property type="entry name" value="P-loop_NTPase"/>
</dbReference>
<sequence length="444" mass="49971">MSTIFDRLPPQNIEAEQSVLGSMLLDGEAVNKAMELLKAEDFYKEAHQMLFTTLVTLSQRGEAVDLVTVTEALRQTGNLERVGSIPYLIELGNVVPTAANIEHYAQIVIEKSLLRQVIKAATKITQKGYEGNDEVDQLINEAEQAFLEIAQRQSYDSMVPIRDVLVHTLEHIEYLYNRKADVTGVATHFRELDRITSGLQPSDLVIVAARPAMGKTAFCLNIAQNAAVRNKTAVAVFSLEMSREQLVQRMLSSEALIDQQRLRNGVLSDQDWDSLTNAITPLSDAPIYIDDTAGITVMEMRAKCRRLKQEKNLGLIIIDYLQLMQGGTKRRSENRQQEISEISRSLKALARELSVPVVALSQLSRSVEQTPDKKPNLSHLRESGALEQDADMVMFIYREDYYFPDTENKGIAEIIIAKHRNGPVGTVELGFLKEFTKFVNRDYR</sequence>
<dbReference type="NCBIfam" id="TIGR00665">
    <property type="entry name" value="DnaB"/>
    <property type="match status" value="1"/>
</dbReference>
<dbReference type="KEGG" id="hcv:FTV88_0903"/>
<reference evidence="15" key="1">
    <citation type="submission" date="2019-11" db="EMBL/GenBank/DDBJ databases">
        <title>Genome sequence of Heliorestis convoluta strain HH, an alkaliphilic and minimalistic phototrophic bacterium from a soda lake in Egypt.</title>
        <authorList>
            <person name="Dewey E.D."/>
            <person name="Stokes L.M."/>
            <person name="Burchell B.M."/>
            <person name="Shaffer K.N."/>
            <person name="Huntington A.M."/>
            <person name="Baker J.M."/>
            <person name="Nadendla S."/>
            <person name="Giglio M.G."/>
            <person name="Touchman J.W."/>
            <person name="Blankenship R.E."/>
            <person name="Madigan M.T."/>
            <person name="Sattley W.M."/>
        </authorList>
    </citation>
    <scope>NUCLEOTIDE SEQUENCE [LARGE SCALE GENOMIC DNA]</scope>
    <source>
        <strain evidence="15">HH</strain>
    </source>
</reference>
<dbReference type="Gene3D" id="1.10.860.10">
    <property type="entry name" value="DNAb Helicase, Chain A"/>
    <property type="match status" value="1"/>
</dbReference>
<keyword evidence="7 12" id="KW-0067">ATP-binding</keyword>
<keyword evidence="3 12" id="KW-0235">DNA replication</keyword>
<evidence type="ECO:0000256" key="6">
    <source>
        <dbReference type="ARBA" id="ARBA00022806"/>
    </source>
</evidence>
<dbReference type="PROSITE" id="PS51199">
    <property type="entry name" value="SF4_HELICASE"/>
    <property type="match status" value="1"/>
</dbReference>
<evidence type="ECO:0000256" key="5">
    <source>
        <dbReference type="ARBA" id="ARBA00022801"/>
    </source>
</evidence>
<protein>
    <recommendedName>
        <fullName evidence="11 12">Replicative DNA helicase</fullName>
        <ecNumber evidence="11 12">5.6.2.3</ecNumber>
    </recommendedName>
</protein>
<dbReference type="GO" id="GO:0003677">
    <property type="term" value="F:DNA binding"/>
    <property type="evidence" value="ECO:0007669"/>
    <property type="project" value="UniProtKB-UniRule"/>
</dbReference>
<evidence type="ECO:0000313" key="14">
    <source>
        <dbReference type="EMBL" id="QGG47059.1"/>
    </source>
</evidence>
<evidence type="ECO:0000256" key="7">
    <source>
        <dbReference type="ARBA" id="ARBA00022840"/>
    </source>
</evidence>
<dbReference type="EC" id="5.6.2.3" evidence="11 12"/>
<comment type="function">
    <text evidence="12">The main replicative DNA helicase, it participates in initiation and elongation during chromosome replication. Travels ahead of the DNA replisome, separating dsDNA into templates for DNA synthesis. A processive ATP-dependent 5'-3' DNA helicase it has DNA-dependent ATPase activity.</text>
</comment>
<keyword evidence="2 12" id="KW-0639">Primosome</keyword>
<dbReference type="GO" id="GO:1990077">
    <property type="term" value="C:primosome complex"/>
    <property type="evidence" value="ECO:0007669"/>
    <property type="project" value="UniProtKB-UniRule"/>
</dbReference>
<dbReference type="GO" id="GO:0006269">
    <property type="term" value="P:DNA replication, synthesis of primer"/>
    <property type="evidence" value="ECO:0007669"/>
    <property type="project" value="UniProtKB-UniRule"/>
</dbReference>
<evidence type="ECO:0000256" key="8">
    <source>
        <dbReference type="ARBA" id="ARBA00023125"/>
    </source>
</evidence>